<evidence type="ECO:0008006" key="3">
    <source>
        <dbReference type="Google" id="ProtNLM"/>
    </source>
</evidence>
<dbReference type="RefSeq" id="WP_379797457.1">
    <property type="nucleotide sequence ID" value="NZ_JBHSFY010000005.1"/>
</dbReference>
<dbReference type="EMBL" id="JBHSFY010000005">
    <property type="protein sequence ID" value="MFC4477446.1"/>
    <property type="molecule type" value="Genomic_DNA"/>
</dbReference>
<keyword evidence="2" id="KW-1185">Reference proteome</keyword>
<comment type="caution">
    <text evidence="1">The sequence shown here is derived from an EMBL/GenBank/DDBJ whole genome shotgun (WGS) entry which is preliminary data.</text>
</comment>
<protein>
    <recommendedName>
        <fullName evidence="3">DUF4268 domain-containing protein</fullName>
    </recommendedName>
</protein>
<evidence type="ECO:0000313" key="2">
    <source>
        <dbReference type="Proteomes" id="UP001596003"/>
    </source>
</evidence>
<accession>A0ABV8ZCG9</accession>
<organism evidence="1 2">
    <name type="scientific">Flavobacterium chungangensis</name>
    <dbReference type="NCBI Taxonomy" id="2708132"/>
    <lineage>
        <taxon>Bacteria</taxon>
        <taxon>Pseudomonadati</taxon>
        <taxon>Bacteroidota</taxon>
        <taxon>Flavobacteriia</taxon>
        <taxon>Flavobacteriales</taxon>
        <taxon>Flavobacteriaceae</taxon>
        <taxon>Flavobacterium</taxon>
    </lineage>
</organism>
<gene>
    <name evidence="1" type="ORF">ACFO3N_10275</name>
</gene>
<evidence type="ECO:0000313" key="1">
    <source>
        <dbReference type="EMBL" id="MFC4477446.1"/>
    </source>
</evidence>
<name>A0ABV8ZCG9_9FLAO</name>
<reference evidence="2" key="1">
    <citation type="journal article" date="2019" name="Int. J. Syst. Evol. Microbiol.">
        <title>The Global Catalogue of Microorganisms (GCM) 10K type strain sequencing project: providing services to taxonomists for standard genome sequencing and annotation.</title>
        <authorList>
            <consortium name="The Broad Institute Genomics Platform"/>
            <consortium name="The Broad Institute Genome Sequencing Center for Infectious Disease"/>
            <person name="Wu L."/>
            <person name="Ma J."/>
        </authorList>
    </citation>
    <scope>NUCLEOTIDE SEQUENCE [LARGE SCALE GENOMIC DNA]</scope>
    <source>
        <strain evidence="2">NBRC 103627</strain>
    </source>
</reference>
<proteinExistence type="predicted"/>
<dbReference type="Proteomes" id="UP001596003">
    <property type="component" value="Unassembled WGS sequence"/>
</dbReference>
<sequence length="177" mass="21592">MDFEVLNIRKIDSTTGNLKLHEDYILSYDQFDGWTERLLRLGIYIDIIFECKIDMTFRTKKFEKFEKQFECEIPSEIKNIILEIQKLDHLELKHYYSDIFMEDQGKEDYVINHLGKSHNIRIGNLFKKPQPENSSEKLFFDLIEFFEKWREEIYQQCLNELTPSNQIPINEKRKRRR</sequence>